<keyword evidence="2" id="KW-1185">Reference proteome</keyword>
<dbReference type="AlphaFoldDB" id="A0AAE2D1V9"/>
<name>A0AAE2D1V9_SCHME</name>
<reference evidence="1" key="1">
    <citation type="submission" date="2022-04" db="EMBL/GenBank/DDBJ databases">
        <authorList>
            <person name="Xu L."/>
            <person name="Lv Z."/>
        </authorList>
    </citation>
    <scope>NUCLEOTIDE SEQUENCE</scope>
    <source>
        <strain evidence="1">LV_2022a</strain>
    </source>
</reference>
<evidence type="ECO:0000313" key="2">
    <source>
        <dbReference type="Proteomes" id="UP001292079"/>
    </source>
</evidence>
<accession>A0AAE2D1V9</accession>
<reference evidence="1" key="2">
    <citation type="journal article" date="2023" name="Infect Dis Poverty">
        <title>Chromosome-scale genome of the human blood fluke Schistosoma mekongi and its implications for public health.</title>
        <authorList>
            <person name="Zhou M."/>
            <person name="Xu L."/>
            <person name="Xu D."/>
            <person name="Chen W."/>
            <person name="Khan J."/>
            <person name="Hu Y."/>
            <person name="Huang H."/>
            <person name="Wei H."/>
            <person name="Zhang Y."/>
            <person name="Chusongsang P."/>
            <person name="Tanasarnprasert K."/>
            <person name="Hu X."/>
            <person name="Limpanont Y."/>
            <person name="Lv Z."/>
        </authorList>
    </citation>
    <scope>NUCLEOTIDE SEQUENCE</scope>
    <source>
        <strain evidence="1">LV_2022a</strain>
    </source>
</reference>
<proteinExistence type="predicted"/>
<dbReference type="EMBL" id="JALJAT010000059">
    <property type="protein sequence ID" value="KAK4467455.1"/>
    <property type="molecule type" value="Genomic_DNA"/>
</dbReference>
<dbReference type="Proteomes" id="UP001292079">
    <property type="component" value="Unassembled WGS sequence"/>
</dbReference>
<evidence type="ECO:0000313" key="1">
    <source>
        <dbReference type="EMBL" id="KAK4467455.1"/>
    </source>
</evidence>
<protein>
    <submittedName>
        <fullName evidence="1">Uncharacterized protein</fullName>
    </submittedName>
</protein>
<comment type="caution">
    <text evidence="1">The sequence shown here is derived from an EMBL/GenBank/DDBJ whole genome shotgun (WGS) entry which is preliminary data.</text>
</comment>
<organism evidence="1 2">
    <name type="scientific">Schistosoma mekongi</name>
    <name type="common">Parasitic worm</name>
    <dbReference type="NCBI Taxonomy" id="38744"/>
    <lineage>
        <taxon>Eukaryota</taxon>
        <taxon>Metazoa</taxon>
        <taxon>Spiralia</taxon>
        <taxon>Lophotrochozoa</taxon>
        <taxon>Platyhelminthes</taxon>
        <taxon>Trematoda</taxon>
        <taxon>Digenea</taxon>
        <taxon>Strigeidida</taxon>
        <taxon>Schistosomatoidea</taxon>
        <taxon>Schistosomatidae</taxon>
        <taxon>Schistosoma</taxon>
    </lineage>
</organism>
<gene>
    <name evidence="1" type="ORF">MN116_009035</name>
</gene>
<sequence length="652" mass="73658">MGHFSHRHNDLQAVDWFQSATCIKMNLETRVLLFTFSTDEYSASIGHIYLTLPTTFSVYPEGYRIDTQQLVTYTNILTTFGYVSVSNLQNLGVYDTTLSMSSRSVRLTVFVQTYKTSLTIAKFEAKISPTGKNSTVNSCESQVVRYEGNYLAGRNFLTIKDTPLLDEAEKLRIFNIELTIKPKTSAYYFLYSHIYDRRNMELCSVDYMLQDGNITRKVRLISDYLVDFGNRYGATTPLGVFQNKNTSTVTYNFQCGVKLIDEANFDSVRLTFRLMIDEGFINTVNLNLSMLSPMKTLSTIPPSKVPTITIKKVEPQNSQPIVNYSTVVEVRVKFVDDFVYLPVVFLLQVNTSEAKIIRQKIQTIGYLLKTVAPVAYSFPVTDNSAQLNIPSVYLNETCSDGQCDMAIRYSIIPISTKQFVITSTVTCGSVNYINTLNMIPQSNYSNQPSLVTANINILLYRSNRDLSVIDLQNYMKVDYGPVCTININDYVTGRLYFGAAYAAIFKLKYNPSTHKSVAKFPVLAEVVCKPYERSISVATGCSRPKFYRFIARLYAELDYTYMGPYVEQIIAYTIPHNVLFGMGSNGGSVVISKDFGNTWMAINPFVFHKTLNTLTKIITSSVLPWISLTGPVDNALMDSFCTFQVAGQWKRK</sequence>